<evidence type="ECO:0000256" key="8">
    <source>
        <dbReference type="SAM" id="Phobius"/>
    </source>
</evidence>
<feature type="transmembrane region" description="Helical" evidence="8">
    <location>
        <begin position="178"/>
        <end position="197"/>
    </location>
</feature>
<evidence type="ECO:0000256" key="5">
    <source>
        <dbReference type="ARBA" id="ARBA00022692"/>
    </source>
</evidence>
<comment type="caution">
    <text evidence="9">The sequence shown here is derived from an EMBL/GenBank/DDBJ whole genome shotgun (WGS) entry which is preliminary data.</text>
</comment>
<dbReference type="InterPro" id="IPR004776">
    <property type="entry name" value="Mem_transp_PIN-like"/>
</dbReference>
<comment type="similarity">
    <text evidence="2">Belongs to the auxin efflux carrier (TC 2.A.69) family.</text>
</comment>
<feature type="transmembrane region" description="Helical" evidence="8">
    <location>
        <begin position="298"/>
        <end position="319"/>
    </location>
</feature>
<organism evidence="9 10">
    <name type="scientific">Pseudanabaena cinerea FACHB-1277</name>
    <dbReference type="NCBI Taxonomy" id="2949581"/>
    <lineage>
        <taxon>Bacteria</taxon>
        <taxon>Bacillati</taxon>
        <taxon>Cyanobacteriota</taxon>
        <taxon>Cyanophyceae</taxon>
        <taxon>Pseudanabaenales</taxon>
        <taxon>Pseudanabaenaceae</taxon>
        <taxon>Pseudanabaena</taxon>
        <taxon>Pseudanabaena cinerea</taxon>
    </lineage>
</organism>
<dbReference type="Proteomes" id="UP000631421">
    <property type="component" value="Unassembled WGS sequence"/>
</dbReference>
<sequence length="322" mass="35226">MLSLEINLELNSFLSVFHFGDLLDAYLPLMLWTGVGFGISRFAPTYTSRFLGLALYWVGVPLQLFVLARHTQFSDTPYIPYVAIATLMISCLLALIGWQFAKTETSDRSSLGSFILAAMLGNTGFVGLTLTNSLTSDSYNDWAVLYSIASNVAGNYGIAVFIASYFGKSEVKPPWWKLIINVVTVPSLWAFAIGWYTRSIALPMAIESGLDISIWVTIAFALSLVGLRLGKIEKWDSFKPAAIAAFLRVGVVPLAIGLGATILGLRHDPRLILTLMSGTPTGLSVLVLAEVYNLDRDLLISTIAFSFLGLVFMIPIWIVCFA</sequence>
<gene>
    <name evidence="9" type="ORF">H6F44_16310</name>
</gene>
<evidence type="ECO:0000256" key="3">
    <source>
        <dbReference type="ARBA" id="ARBA00022448"/>
    </source>
</evidence>
<evidence type="ECO:0000313" key="9">
    <source>
        <dbReference type="EMBL" id="MBD2151671.1"/>
    </source>
</evidence>
<feature type="transmembrane region" description="Helical" evidence="8">
    <location>
        <begin position="78"/>
        <end position="98"/>
    </location>
</feature>
<evidence type="ECO:0000256" key="1">
    <source>
        <dbReference type="ARBA" id="ARBA00004651"/>
    </source>
</evidence>
<keyword evidence="10" id="KW-1185">Reference proteome</keyword>
<evidence type="ECO:0000256" key="4">
    <source>
        <dbReference type="ARBA" id="ARBA00022475"/>
    </source>
</evidence>
<feature type="transmembrane region" description="Helical" evidence="8">
    <location>
        <begin position="212"/>
        <end position="230"/>
    </location>
</feature>
<evidence type="ECO:0000256" key="6">
    <source>
        <dbReference type="ARBA" id="ARBA00022989"/>
    </source>
</evidence>
<dbReference type="EMBL" id="JACJPY010000062">
    <property type="protein sequence ID" value="MBD2151671.1"/>
    <property type="molecule type" value="Genomic_DNA"/>
</dbReference>
<keyword evidence="6 8" id="KW-1133">Transmembrane helix</keyword>
<feature type="transmembrane region" description="Helical" evidence="8">
    <location>
        <begin position="25"/>
        <end position="43"/>
    </location>
</feature>
<dbReference type="PANTHER" id="PTHR36838:SF1">
    <property type="entry name" value="SLR1864 PROTEIN"/>
    <property type="match status" value="1"/>
</dbReference>
<comment type="subcellular location">
    <subcellularLocation>
        <location evidence="1">Cell membrane</location>
        <topology evidence="1">Multi-pass membrane protein</topology>
    </subcellularLocation>
</comment>
<dbReference type="Pfam" id="PF03547">
    <property type="entry name" value="Mem_trans"/>
    <property type="match status" value="1"/>
</dbReference>
<evidence type="ECO:0000256" key="2">
    <source>
        <dbReference type="ARBA" id="ARBA00010145"/>
    </source>
</evidence>
<keyword evidence="7 8" id="KW-0472">Membrane</keyword>
<dbReference type="Gene3D" id="1.20.1530.20">
    <property type="match status" value="1"/>
</dbReference>
<feature type="transmembrane region" description="Helical" evidence="8">
    <location>
        <begin position="110"/>
        <end position="131"/>
    </location>
</feature>
<feature type="transmembrane region" description="Helical" evidence="8">
    <location>
        <begin position="271"/>
        <end position="291"/>
    </location>
</feature>
<accession>A0A926Z740</accession>
<dbReference type="PANTHER" id="PTHR36838">
    <property type="entry name" value="AUXIN EFFLUX CARRIER FAMILY PROTEIN"/>
    <property type="match status" value="1"/>
</dbReference>
<reference evidence="9" key="1">
    <citation type="journal article" date="2015" name="ISME J.">
        <title>Draft Genome Sequence of Streptomyces incarnatus NRRL8089, which Produces the Nucleoside Antibiotic Sinefungin.</title>
        <authorList>
            <person name="Oshima K."/>
            <person name="Hattori M."/>
            <person name="Shimizu H."/>
            <person name="Fukuda K."/>
            <person name="Nemoto M."/>
            <person name="Inagaki K."/>
            <person name="Tamura T."/>
        </authorList>
    </citation>
    <scope>NUCLEOTIDE SEQUENCE</scope>
    <source>
        <strain evidence="9">FACHB-1277</strain>
    </source>
</reference>
<dbReference type="AlphaFoldDB" id="A0A926Z740"/>
<proteinExistence type="inferred from homology"/>
<evidence type="ECO:0000256" key="7">
    <source>
        <dbReference type="ARBA" id="ARBA00023136"/>
    </source>
</evidence>
<feature type="transmembrane region" description="Helical" evidence="8">
    <location>
        <begin position="50"/>
        <end position="66"/>
    </location>
</feature>
<keyword evidence="3" id="KW-0813">Transport</keyword>
<reference evidence="9" key="2">
    <citation type="submission" date="2020-08" db="EMBL/GenBank/DDBJ databases">
        <authorList>
            <person name="Chen M."/>
            <person name="Teng W."/>
            <person name="Zhao L."/>
            <person name="Hu C."/>
            <person name="Zhou Y."/>
            <person name="Han B."/>
            <person name="Song L."/>
            <person name="Shu W."/>
        </authorList>
    </citation>
    <scope>NUCLEOTIDE SEQUENCE</scope>
    <source>
        <strain evidence="9">FACHB-1277</strain>
    </source>
</reference>
<dbReference type="GO" id="GO:0055085">
    <property type="term" value="P:transmembrane transport"/>
    <property type="evidence" value="ECO:0007669"/>
    <property type="project" value="InterPro"/>
</dbReference>
<dbReference type="InterPro" id="IPR038770">
    <property type="entry name" value="Na+/solute_symporter_sf"/>
</dbReference>
<feature type="transmembrane region" description="Helical" evidence="8">
    <location>
        <begin position="143"/>
        <end position="166"/>
    </location>
</feature>
<name>A0A926Z740_9CYAN</name>
<dbReference type="GO" id="GO:0005886">
    <property type="term" value="C:plasma membrane"/>
    <property type="evidence" value="ECO:0007669"/>
    <property type="project" value="UniProtKB-SubCell"/>
</dbReference>
<keyword evidence="4" id="KW-1003">Cell membrane</keyword>
<evidence type="ECO:0000313" key="10">
    <source>
        <dbReference type="Proteomes" id="UP000631421"/>
    </source>
</evidence>
<feature type="transmembrane region" description="Helical" evidence="8">
    <location>
        <begin position="242"/>
        <end position="265"/>
    </location>
</feature>
<keyword evidence="5 8" id="KW-0812">Transmembrane</keyword>
<protein>
    <submittedName>
        <fullName evidence="9">AEC family transporter</fullName>
    </submittedName>
</protein>